<reference evidence="2" key="2">
    <citation type="submission" date="2021-08" db="EMBL/GenBank/DDBJ databases">
        <authorList>
            <person name="Gostincar C."/>
            <person name="Sun X."/>
            <person name="Song Z."/>
            <person name="Gunde-Cimerman N."/>
        </authorList>
    </citation>
    <scope>NUCLEOTIDE SEQUENCE</scope>
    <source>
        <strain evidence="2">EXF-9298</strain>
    </source>
</reference>
<feature type="chain" id="PRO_5040417527" description="F-box domain-containing protein" evidence="1">
    <location>
        <begin position="17"/>
        <end position="305"/>
    </location>
</feature>
<sequence length="305" mass="34696">MSTSISLLALPNELLALIVESNDLTVKDLANLRLTCKHTKHFASNSLGKRIFVNLDVRYTREAFHWYTALLLSDLGGYVRSVSLISSGPRLQKSYPLRKYVKKKIETGPAYSQLQHLTIQWSGGPVRSWERAVCAANHLKTLRLAIPDEVFMELGVFRHTFDRNDELLGSIKSDCLSTLVLARLHVSASILNQLLDLHKETLSTLDVRSCLLVDGNWLEILEWIRLNLSHLQSFYLDVRHEAVKKKLSRYQQHTIGISYGSSYLESSPYTTKTYKTSLRLRLGKQKDIDDGLSALLKAQERDQAQ</sequence>
<evidence type="ECO:0000313" key="3">
    <source>
        <dbReference type="Proteomes" id="UP000729357"/>
    </source>
</evidence>
<dbReference type="Proteomes" id="UP000729357">
    <property type="component" value="Unassembled WGS sequence"/>
</dbReference>
<comment type="caution">
    <text evidence="2">The sequence shown here is derived from an EMBL/GenBank/DDBJ whole genome shotgun (WGS) entry which is preliminary data.</text>
</comment>
<evidence type="ECO:0008006" key="4">
    <source>
        <dbReference type="Google" id="ProtNLM"/>
    </source>
</evidence>
<evidence type="ECO:0000256" key="1">
    <source>
        <dbReference type="SAM" id="SignalP"/>
    </source>
</evidence>
<feature type="non-terminal residue" evidence="2">
    <location>
        <position position="305"/>
    </location>
</feature>
<dbReference type="EMBL" id="JAHFXS010000166">
    <property type="protein sequence ID" value="KAG9988213.1"/>
    <property type="molecule type" value="Genomic_DNA"/>
</dbReference>
<name>A0A9P8K0T8_AURME</name>
<feature type="signal peptide" evidence="1">
    <location>
        <begin position="1"/>
        <end position="16"/>
    </location>
</feature>
<accession>A0A9P8K0T8</accession>
<gene>
    <name evidence="2" type="ORF">KCU98_g2782</name>
</gene>
<keyword evidence="1" id="KW-0732">Signal</keyword>
<protein>
    <recommendedName>
        <fullName evidence="4">F-box domain-containing protein</fullName>
    </recommendedName>
</protein>
<keyword evidence="3" id="KW-1185">Reference proteome</keyword>
<dbReference type="AlphaFoldDB" id="A0A9P8K0T8"/>
<organism evidence="2 3">
    <name type="scientific">Aureobasidium melanogenum</name>
    <name type="common">Aureobasidium pullulans var. melanogenum</name>
    <dbReference type="NCBI Taxonomy" id="46634"/>
    <lineage>
        <taxon>Eukaryota</taxon>
        <taxon>Fungi</taxon>
        <taxon>Dikarya</taxon>
        <taxon>Ascomycota</taxon>
        <taxon>Pezizomycotina</taxon>
        <taxon>Dothideomycetes</taxon>
        <taxon>Dothideomycetidae</taxon>
        <taxon>Dothideales</taxon>
        <taxon>Saccotheciaceae</taxon>
        <taxon>Aureobasidium</taxon>
    </lineage>
</organism>
<reference evidence="2" key="1">
    <citation type="journal article" date="2021" name="J Fungi (Basel)">
        <title>Virulence traits and population genomics of the black yeast Aureobasidium melanogenum.</title>
        <authorList>
            <person name="Cernosa A."/>
            <person name="Sun X."/>
            <person name="Gostincar C."/>
            <person name="Fang C."/>
            <person name="Gunde-Cimerman N."/>
            <person name="Song Z."/>
        </authorList>
    </citation>
    <scope>NUCLEOTIDE SEQUENCE</scope>
    <source>
        <strain evidence="2">EXF-9298</strain>
    </source>
</reference>
<evidence type="ECO:0000313" key="2">
    <source>
        <dbReference type="EMBL" id="KAG9988213.1"/>
    </source>
</evidence>
<proteinExistence type="predicted"/>